<gene>
    <name evidence="7" type="ORF">O3W52_01070</name>
</gene>
<dbReference type="SUPFAM" id="SSF52540">
    <property type="entry name" value="P-loop containing nucleoside triphosphate hydrolases"/>
    <property type="match status" value="1"/>
</dbReference>
<accession>A0ABT4KA94</accession>
<dbReference type="RefSeq" id="WP_269274744.1">
    <property type="nucleotide sequence ID" value="NZ_JAPVOI010000002.1"/>
</dbReference>
<evidence type="ECO:0000256" key="5">
    <source>
        <dbReference type="PROSITE-ProRule" id="PRU00560"/>
    </source>
</evidence>
<dbReference type="InterPro" id="IPR000212">
    <property type="entry name" value="DNA_helicase_UvrD/REP"/>
</dbReference>
<evidence type="ECO:0000259" key="6">
    <source>
        <dbReference type="PROSITE" id="PS51198"/>
    </source>
</evidence>
<evidence type="ECO:0000313" key="7">
    <source>
        <dbReference type="EMBL" id="MCZ4088740.1"/>
    </source>
</evidence>
<dbReference type="PANTHER" id="PTHR11070">
    <property type="entry name" value="UVRD / RECB / PCRA DNA HELICASE FAMILY MEMBER"/>
    <property type="match status" value="1"/>
</dbReference>
<keyword evidence="2 5" id="KW-0378">Hydrolase</keyword>
<evidence type="ECO:0000313" key="8">
    <source>
        <dbReference type="Proteomes" id="UP001079430"/>
    </source>
</evidence>
<evidence type="ECO:0000256" key="2">
    <source>
        <dbReference type="ARBA" id="ARBA00022801"/>
    </source>
</evidence>
<dbReference type="Pfam" id="PF00580">
    <property type="entry name" value="UvrD-helicase"/>
    <property type="match status" value="1"/>
</dbReference>
<dbReference type="EMBL" id="JAPVOI010000002">
    <property type="protein sequence ID" value="MCZ4088740.1"/>
    <property type="molecule type" value="Genomic_DNA"/>
</dbReference>
<reference evidence="7" key="1">
    <citation type="submission" date="2022-10" db="EMBL/GenBank/DDBJ databases">
        <title>Whole genome sequencing of three plant growth promoting bacteria isolated from Vachellia tortilis subsp. raddiana in Morocco.</title>
        <authorList>
            <person name="Hnini M."/>
            <person name="Zouagui R."/>
            <person name="Zouagui H."/>
            <person name="Chemao Elfihri M.-W."/>
            <person name="Ibrahimi A."/>
            <person name="Sbabou L."/>
            <person name="Aurag J."/>
        </authorList>
    </citation>
    <scope>NUCLEOTIDE SEQUENCE</scope>
    <source>
        <strain evidence="7">LMR678</strain>
    </source>
</reference>
<protein>
    <submittedName>
        <fullName evidence="7">UvrD-helicase domain-containing protein</fullName>
    </submittedName>
</protein>
<dbReference type="InterPro" id="IPR027417">
    <property type="entry name" value="P-loop_NTPase"/>
</dbReference>
<dbReference type="PROSITE" id="PS51198">
    <property type="entry name" value="UVRD_HELICASE_ATP_BIND"/>
    <property type="match status" value="1"/>
</dbReference>
<keyword evidence="1 5" id="KW-0547">Nucleotide-binding</keyword>
<evidence type="ECO:0000256" key="3">
    <source>
        <dbReference type="ARBA" id="ARBA00022806"/>
    </source>
</evidence>
<organism evidence="7 8">
    <name type="scientific">Sinorhizobium psoraleae</name>
    <dbReference type="NCBI Taxonomy" id="520838"/>
    <lineage>
        <taxon>Bacteria</taxon>
        <taxon>Pseudomonadati</taxon>
        <taxon>Pseudomonadota</taxon>
        <taxon>Alphaproteobacteria</taxon>
        <taxon>Hyphomicrobiales</taxon>
        <taxon>Rhizobiaceae</taxon>
        <taxon>Sinorhizobium/Ensifer group</taxon>
        <taxon>Sinorhizobium</taxon>
    </lineage>
</organism>
<comment type="caution">
    <text evidence="7">The sequence shown here is derived from an EMBL/GenBank/DDBJ whole genome shotgun (WGS) entry which is preliminary data.</text>
</comment>
<dbReference type="Proteomes" id="UP001079430">
    <property type="component" value="Unassembled WGS sequence"/>
</dbReference>
<keyword evidence="3 5" id="KW-0347">Helicase</keyword>
<sequence>MSDRLTLVPAGAGSGKTYRIETTLAELVVAGEISADRILAVTFTEAAASDLRTRIRGALLDRGRIDEALAIDRAYVGTIHALGLRLLTEHSFAAGRSPTSRLLSDSNAIF</sequence>
<dbReference type="Gene3D" id="3.40.50.300">
    <property type="entry name" value="P-loop containing nucleotide triphosphate hydrolases"/>
    <property type="match status" value="1"/>
</dbReference>
<name>A0ABT4KA94_9HYPH</name>
<evidence type="ECO:0000256" key="1">
    <source>
        <dbReference type="ARBA" id="ARBA00022741"/>
    </source>
</evidence>
<evidence type="ECO:0000256" key="4">
    <source>
        <dbReference type="ARBA" id="ARBA00022840"/>
    </source>
</evidence>
<feature type="binding site" evidence="5">
    <location>
        <begin position="10"/>
        <end position="17"/>
    </location>
    <ligand>
        <name>ATP</name>
        <dbReference type="ChEBI" id="CHEBI:30616"/>
    </ligand>
</feature>
<keyword evidence="8" id="KW-1185">Reference proteome</keyword>
<dbReference type="InterPro" id="IPR014016">
    <property type="entry name" value="UvrD-like_ATP-bd"/>
</dbReference>
<dbReference type="PANTHER" id="PTHR11070:SF23">
    <property type="entry name" value="RECBCD ENZYME SUBUNIT RECB"/>
    <property type="match status" value="1"/>
</dbReference>
<feature type="domain" description="UvrD-like helicase ATP-binding" evidence="6">
    <location>
        <begin position="1"/>
        <end position="110"/>
    </location>
</feature>
<proteinExistence type="predicted"/>
<keyword evidence="4 5" id="KW-0067">ATP-binding</keyword>